<evidence type="ECO:0000313" key="14">
    <source>
        <dbReference type="Proteomes" id="UP000325081"/>
    </source>
</evidence>
<dbReference type="InterPro" id="IPR001128">
    <property type="entry name" value="Cyt_P450"/>
</dbReference>
<keyword evidence="4 12" id="KW-0349">Heme</keyword>
<organism evidence="13 14">
    <name type="scientific">Striga asiatica</name>
    <name type="common">Asiatic witchweed</name>
    <name type="synonym">Buchnera asiatica</name>
    <dbReference type="NCBI Taxonomy" id="4170"/>
    <lineage>
        <taxon>Eukaryota</taxon>
        <taxon>Viridiplantae</taxon>
        <taxon>Streptophyta</taxon>
        <taxon>Embryophyta</taxon>
        <taxon>Tracheophyta</taxon>
        <taxon>Spermatophyta</taxon>
        <taxon>Magnoliopsida</taxon>
        <taxon>eudicotyledons</taxon>
        <taxon>Gunneridae</taxon>
        <taxon>Pentapetalae</taxon>
        <taxon>asterids</taxon>
        <taxon>lamiids</taxon>
        <taxon>Lamiales</taxon>
        <taxon>Orobanchaceae</taxon>
        <taxon>Buchnereae</taxon>
        <taxon>Striga</taxon>
    </lineage>
</organism>
<protein>
    <submittedName>
        <fullName evidence="13">Cytochrome P450</fullName>
    </submittedName>
</protein>
<dbReference type="SUPFAM" id="SSF48264">
    <property type="entry name" value="Cytochrome P450"/>
    <property type="match status" value="1"/>
</dbReference>
<dbReference type="PANTHER" id="PTHR24282">
    <property type="entry name" value="CYTOCHROME P450 FAMILY MEMBER"/>
    <property type="match status" value="1"/>
</dbReference>
<dbReference type="GO" id="GO:0016020">
    <property type="term" value="C:membrane"/>
    <property type="evidence" value="ECO:0007669"/>
    <property type="project" value="UniProtKB-SubCell"/>
</dbReference>
<evidence type="ECO:0000256" key="3">
    <source>
        <dbReference type="ARBA" id="ARBA00010617"/>
    </source>
</evidence>
<keyword evidence="6 12" id="KW-0479">Metal-binding</keyword>
<evidence type="ECO:0000256" key="1">
    <source>
        <dbReference type="ARBA" id="ARBA00001971"/>
    </source>
</evidence>
<keyword evidence="5" id="KW-0812">Transmembrane</keyword>
<comment type="cofactor">
    <cofactor evidence="1">
        <name>heme</name>
        <dbReference type="ChEBI" id="CHEBI:30413"/>
    </cofactor>
</comment>
<dbReference type="AlphaFoldDB" id="A0A5A7QGK1"/>
<evidence type="ECO:0000256" key="10">
    <source>
        <dbReference type="ARBA" id="ARBA00023033"/>
    </source>
</evidence>
<evidence type="ECO:0000256" key="9">
    <source>
        <dbReference type="ARBA" id="ARBA00023004"/>
    </source>
</evidence>
<dbReference type="Proteomes" id="UP000325081">
    <property type="component" value="Unassembled WGS sequence"/>
</dbReference>
<evidence type="ECO:0000256" key="6">
    <source>
        <dbReference type="ARBA" id="ARBA00022723"/>
    </source>
</evidence>
<dbReference type="GO" id="GO:0005506">
    <property type="term" value="F:iron ion binding"/>
    <property type="evidence" value="ECO:0007669"/>
    <property type="project" value="InterPro"/>
</dbReference>
<keyword evidence="11" id="KW-0472">Membrane</keyword>
<dbReference type="PRINTS" id="PR00464">
    <property type="entry name" value="EP450II"/>
</dbReference>
<sequence length="454" mass="51330">MNENREERLCMDWAQSPNNNNGARIDEDCDKQTPNLPEKFQGIKQDNQIGGDEWKQSKMKLNPAFHLEKLKQMVPAMQCCTENIVNQWKNKIGDDGTCVVDVLPYLEDYSGTMVSQSLFHATFNDEMRRNFHYLRDLTIMTDTASKPLNFPGSERAKEMEKDVRRSFTQMIEQRLRDRRSSSGGPNEGSDLLDFILGELYELERSNSRVSNSKRKKLIEEAIAQTKLFYFAGFDTASNLLVWTMITLAIHQNWQDRAREEVLREEETQLGSLRIPKGVLLQLPIAMLHRDPQGSLKAANGQAAFMAFSWGPRTCIGKNFALVEGKAFVAHLLRTFSFQLGPTYLHAPYAAFTIQPQFGAPLLFVVMFILISLRLGPKITPQSIATTQHIHHITIQLIKPPSGRKTEKKGLALTIGSAYLKAPNKIKFSKIGLTAHLLEGNESGLKNPISWSSTT</sequence>
<keyword evidence="14" id="KW-1185">Reference proteome</keyword>
<feature type="non-terminal residue" evidence="13">
    <location>
        <position position="454"/>
    </location>
</feature>
<dbReference type="Pfam" id="PF00067">
    <property type="entry name" value="p450"/>
    <property type="match status" value="2"/>
</dbReference>
<dbReference type="GO" id="GO:0016705">
    <property type="term" value="F:oxidoreductase activity, acting on paired donors, with incorporation or reduction of molecular oxygen"/>
    <property type="evidence" value="ECO:0007669"/>
    <property type="project" value="InterPro"/>
</dbReference>
<dbReference type="InterPro" id="IPR002402">
    <property type="entry name" value="Cyt_P450_E_grp-II"/>
</dbReference>
<comment type="similarity">
    <text evidence="3 12">Belongs to the cytochrome P450 family.</text>
</comment>
<dbReference type="OrthoDB" id="1470350at2759"/>
<dbReference type="GO" id="GO:0004497">
    <property type="term" value="F:monooxygenase activity"/>
    <property type="evidence" value="ECO:0007669"/>
    <property type="project" value="UniProtKB-KW"/>
</dbReference>
<evidence type="ECO:0000256" key="2">
    <source>
        <dbReference type="ARBA" id="ARBA00004370"/>
    </source>
</evidence>
<keyword evidence="8 12" id="KW-0560">Oxidoreductase</keyword>
<evidence type="ECO:0000256" key="5">
    <source>
        <dbReference type="ARBA" id="ARBA00022692"/>
    </source>
</evidence>
<keyword evidence="7" id="KW-1133">Transmembrane helix</keyword>
<evidence type="ECO:0000256" key="8">
    <source>
        <dbReference type="ARBA" id="ARBA00023002"/>
    </source>
</evidence>
<evidence type="ECO:0000256" key="12">
    <source>
        <dbReference type="RuleBase" id="RU000461"/>
    </source>
</evidence>
<name>A0A5A7QGK1_STRAF</name>
<proteinExistence type="inferred from homology"/>
<dbReference type="Gene3D" id="1.10.630.10">
    <property type="entry name" value="Cytochrome P450"/>
    <property type="match status" value="2"/>
</dbReference>
<keyword evidence="10 12" id="KW-0503">Monooxygenase</keyword>
<evidence type="ECO:0000256" key="4">
    <source>
        <dbReference type="ARBA" id="ARBA00022617"/>
    </source>
</evidence>
<dbReference type="InterPro" id="IPR050665">
    <property type="entry name" value="Cytochrome_P450_Monooxygen"/>
</dbReference>
<dbReference type="PANTHER" id="PTHR24282:SF273">
    <property type="entry name" value="CYTOCHROME P450 CYP72A219-LIKE"/>
    <property type="match status" value="1"/>
</dbReference>
<dbReference type="EMBL" id="BKCP01006660">
    <property type="protein sequence ID" value="GER43567.1"/>
    <property type="molecule type" value="Genomic_DNA"/>
</dbReference>
<evidence type="ECO:0000313" key="13">
    <source>
        <dbReference type="EMBL" id="GER43567.1"/>
    </source>
</evidence>
<keyword evidence="9 12" id="KW-0408">Iron</keyword>
<evidence type="ECO:0000256" key="7">
    <source>
        <dbReference type="ARBA" id="ARBA00022989"/>
    </source>
</evidence>
<dbReference type="GO" id="GO:0020037">
    <property type="term" value="F:heme binding"/>
    <property type="evidence" value="ECO:0007669"/>
    <property type="project" value="InterPro"/>
</dbReference>
<reference evidence="14" key="1">
    <citation type="journal article" date="2019" name="Curr. Biol.">
        <title>Genome Sequence of Striga asiatica Provides Insight into the Evolution of Plant Parasitism.</title>
        <authorList>
            <person name="Yoshida S."/>
            <person name="Kim S."/>
            <person name="Wafula E.K."/>
            <person name="Tanskanen J."/>
            <person name="Kim Y.M."/>
            <person name="Honaas L."/>
            <person name="Yang Z."/>
            <person name="Spallek T."/>
            <person name="Conn C.E."/>
            <person name="Ichihashi Y."/>
            <person name="Cheong K."/>
            <person name="Cui S."/>
            <person name="Der J.P."/>
            <person name="Gundlach H."/>
            <person name="Jiao Y."/>
            <person name="Hori C."/>
            <person name="Ishida J.K."/>
            <person name="Kasahara H."/>
            <person name="Kiba T."/>
            <person name="Kim M.S."/>
            <person name="Koo N."/>
            <person name="Laohavisit A."/>
            <person name="Lee Y.H."/>
            <person name="Lumba S."/>
            <person name="McCourt P."/>
            <person name="Mortimer J.C."/>
            <person name="Mutuku J.M."/>
            <person name="Nomura T."/>
            <person name="Sasaki-Sekimoto Y."/>
            <person name="Seto Y."/>
            <person name="Wang Y."/>
            <person name="Wakatake T."/>
            <person name="Sakakibara H."/>
            <person name="Demura T."/>
            <person name="Yamaguchi S."/>
            <person name="Yoneyama K."/>
            <person name="Manabe R.I."/>
            <person name="Nelson D.C."/>
            <person name="Schulman A.H."/>
            <person name="Timko M.P."/>
            <person name="dePamphilis C.W."/>
            <person name="Choi D."/>
            <person name="Shirasu K."/>
        </authorList>
    </citation>
    <scope>NUCLEOTIDE SEQUENCE [LARGE SCALE GENOMIC DNA]</scope>
    <source>
        <strain evidence="14">cv. UVA1</strain>
    </source>
</reference>
<evidence type="ECO:0000256" key="11">
    <source>
        <dbReference type="ARBA" id="ARBA00023136"/>
    </source>
</evidence>
<dbReference type="InterPro" id="IPR017972">
    <property type="entry name" value="Cyt_P450_CS"/>
</dbReference>
<dbReference type="PRINTS" id="PR00385">
    <property type="entry name" value="P450"/>
</dbReference>
<dbReference type="PROSITE" id="PS00086">
    <property type="entry name" value="CYTOCHROME_P450"/>
    <property type="match status" value="1"/>
</dbReference>
<comment type="caution">
    <text evidence="13">The sequence shown here is derived from an EMBL/GenBank/DDBJ whole genome shotgun (WGS) entry which is preliminary data.</text>
</comment>
<gene>
    <name evidence="13" type="ORF">STAS_20428</name>
</gene>
<comment type="subcellular location">
    <subcellularLocation>
        <location evidence="2">Membrane</location>
    </subcellularLocation>
</comment>
<dbReference type="InterPro" id="IPR036396">
    <property type="entry name" value="Cyt_P450_sf"/>
</dbReference>
<accession>A0A5A7QGK1</accession>